<keyword evidence="6 8" id="KW-0378">Hydrolase</keyword>
<dbReference type="HAMAP" id="MF_00181">
    <property type="entry name" value="Cytosol_peptidase_M17"/>
    <property type="match status" value="1"/>
</dbReference>
<sequence length="499" mass="54013">MKFTVEQNKGTEIVTDLFVIGLFKGDSQPGGCFADMDQALDGVLSRFLEEEWTQGSKKAEVIYTLGQLPAKRVMVVNGGEKDEFDLSKARELFGYVTKEALKLKVKKVTYCLSSFASHDDEEQASLAHALAEASVLASYRFDTYKTREEDAQPSVEHVSVCVLEGREEVEQGLKTGQIYAEGTCMARDLVNTPGNYLTPSKLAEKAVEIASKHGFEYDILDRDQMEELGMGALLAVAQGSDQPPKMIVIKYQGKEKWEDVLAFVGKGLTFDTGGISLKPSKDMHEMKMDMGGAAAVLGAMEVIGRLKPKCNVLAVIPSTENMPSGRALKPGDVITSYDGKTIEVRNTDAEGRLILADGIAYAKTLGADYIVDLATLTGAILIALGDCTTGAVSNDEELMIDVLEAATEAGELVWRLPSYEPYKKMVRSSDVADLNNAPGRLAGSITAGLFLGEFAGDTPWVHLDIAGTAWSSREDELTRKGGTGVMVRTLATLAERFAE</sequence>
<gene>
    <name evidence="8" type="primary">pepA</name>
    <name evidence="10" type="ORF">J2S00_003803</name>
</gene>
<evidence type="ECO:0000256" key="8">
    <source>
        <dbReference type="HAMAP-Rule" id="MF_00181"/>
    </source>
</evidence>
<dbReference type="NCBIfam" id="NF002074">
    <property type="entry name" value="PRK00913.1-4"/>
    <property type="match status" value="1"/>
</dbReference>
<evidence type="ECO:0000256" key="5">
    <source>
        <dbReference type="ARBA" id="ARBA00022670"/>
    </source>
</evidence>
<organism evidence="10 11">
    <name type="scientific">Caldalkalibacillus uzonensis</name>
    <dbReference type="NCBI Taxonomy" id="353224"/>
    <lineage>
        <taxon>Bacteria</taxon>
        <taxon>Bacillati</taxon>
        <taxon>Bacillota</taxon>
        <taxon>Bacilli</taxon>
        <taxon>Bacillales</taxon>
        <taxon>Bacillaceae</taxon>
        <taxon>Caldalkalibacillus</taxon>
    </lineage>
</organism>
<dbReference type="Gene3D" id="3.40.630.10">
    <property type="entry name" value="Zn peptidases"/>
    <property type="match status" value="1"/>
</dbReference>
<dbReference type="EMBL" id="JAUSUQ010000025">
    <property type="protein sequence ID" value="MDQ0340963.1"/>
    <property type="molecule type" value="Genomic_DNA"/>
</dbReference>
<feature type="active site" evidence="8">
    <location>
        <position position="278"/>
    </location>
</feature>
<keyword evidence="5 8" id="KW-0645">Protease</keyword>
<dbReference type="GO" id="GO:0004177">
    <property type="term" value="F:aminopeptidase activity"/>
    <property type="evidence" value="ECO:0007669"/>
    <property type="project" value="UniProtKB-KW"/>
</dbReference>
<evidence type="ECO:0000259" key="9">
    <source>
        <dbReference type="PROSITE" id="PS00631"/>
    </source>
</evidence>
<dbReference type="InterPro" id="IPR043472">
    <property type="entry name" value="Macro_dom-like"/>
</dbReference>
<dbReference type="SUPFAM" id="SSF52949">
    <property type="entry name" value="Macro domain-like"/>
    <property type="match status" value="1"/>
</dbReference>
<keyword evidence="4 8" id="KW-0031">Aminopeptidase</keyword>
<dbReference type="PANTHER" id="PTHR11963:SF23">
    <property type="entry name" value="CYTOSOL AMINOPEPTIDASE"/>
    <property type="match status" value="1"/>
</dbReference>
<comment type="catalytic activity">
    <reaction evidence="1 8">
        <text>Release of an N-terminal amino acid, Xaa-|-Yaa-, in which Xaa is preferably Leu, but may be other amino acids including Pro although not Arg or Lys, and Yaa may be Pro. Amino acid amides and methyl esters are also readily hydrolyzed, but rates on arylamides are exceedingly low.</text>
        <dbReference type="EC" id="3.4.11.1"/>
    </reaction>
</comment>
<dbReference type="Gene3D" id="3.40.220.10">
    <property type="entry name" value="Leucine Aminopeptidase, subunit E, domain 1"/>
    <property type="match status" value="1"/>
</dbReference>
<evidence type="ECO:0000256" key="3">
    <source>
        <dbReference type="ARBA" id="ARBA00009528"/>
    </source>
</evidence>
<keyword evidence="11" id="KW-1185">Reference proteome</keyword>
<comment type="similarity">
    <text evidence="3 8">Belongs to the peptidase M17 family.</text>
</comment>
<feature type="binding site" evidence="8">
    <location>
        <position position="271"/>
    </location>
    <ligand>
        <name>Mn(2+)</name>
        <dbReference type="ChEBI" id="CHEBI:29035"/>
        <label>2</label>
    </ligand>
</feature>
<keyword evidence="8" id="KW-0963">Cytoplasm</keyword>
<name>A0ABU0CXU5_9BACI</name>
<dbReference type="InterPro" id="IPR008283">
    <property type="entry name" value="Peptidase_M17_N"/>
</dbReference>
<dbReference type="SUPFAM" id="SSF53187">
    <property type="entry name" value="Zn-dependent exopeptidases"/>
    <property type="match status" value="1"/>
</dbReference>
<dbReference type="EC" id="3.4.11.1" evidence="8"/>
<comment type="subcellular location">
    <subcellularLocation>
        <location evidence="8">Cytoplasm</location>
    </subcellularLocation>
</comment>
<protein>
    <recommendedName>
        <fullName evidence="8">Probable cytosol aminopeptidase</fullName>
        <ecNumber evidence="8">3.4.11.1</ecNumber>
    </recommendedName>
    <alternativeName>
        <fullName evidence="8">Leucine aminopeptidase</fullName>
        <shortName evidence="8">LAP</shortName>
        <ecNumber evidence="8">3.4.11.10</ecNumber>
    </alternativeName>
    <alternativeName>
        <fullName evidence="8">Leucyl aminopeptidase</fullName>
    </alternativeName>
</protein>
<evidence type="ECO:0000313" key="11">
    <source>
        <dbReference type="Proteomes" id="UP001232445"/>
    </source>
</evidence>
<comment type="caution">
    <text evidence="10">The sequence shown here is derived from an EMBL/GenBank/DDBJ whole genome shotgun (WGS) entry which is preliminary data.</text>
</comment>
<feature type="binding site" evidence="8">
    <location>
        <position position="348"/>
    </location>
    <ligand>
        <name>Mn(2+)</name>
        <dbReference type="ChEBI" id="CHEBI:29035"/>
        <label>1</label>
    </ligand>
</feature>
<feature type="binding site" evidence="8">
    <location>
        <position position="350"/>
    </location>
    <ligand>
        <name>Mn(2+)</name>
        <dbReference type="ChEBI" id="CHEBI:29035"/>
        <label>2</label>
    </ligand>
</feature>
<dbReference type="PROSITE" id="PS00631">
    <property type="entry name" value="CYTOSOL_AP"/>
    <property type="match status" value="1"/>
</dbReference>
<dbReference type="PANTHER" id="PTHR11963">
    <property type="entry name" value="LEUCINE AMINOPEPTIDASE-RELATED"/>
    <property type="match status" value="1"/>
</dbReference>
<dbReference type="Pfam" id="PF00883">
    <property type="entry name" value="Peptidase_M17"/>
    <property type="match status" value="1"/>
</dbReference>
<keyword evidence="8" id="KW-0464">Manganese</keyword>
<dbReference type="Proteomes" id="UP001232445">
    <property type="component" value="Unassembled WGS sequence"/>
</dbReference>
<feature type="binding site" evidence="8">
    <location>
        <position position="289"/>
    </location>
    <ligand>
        <name>Mn(2+)</name>
        <dbReference type="ChEBI" id="CHEBI:29035"/>
        <label>2</label>
    </ligand>
</feature>
<dbReference type="PRINTS" id="PR00481">
    <property type="entry name" value="LAMNOPPTDASE"/>
</dbReference>
<dbReference type="InterPro" id="IPR011356">
    <property type="entry name" value="Leucine_aapep/pepB"/>
</dbReference>
<evidence type="ECO:0000256" key="6">
    <source>
        <dbReference type="ARBA" id="ARBA00022801"/>
    </source>
</evidence>
<feature type="binding site" evidence="8">
    <location>
        <position position="271"/>
    </location>
    <ligand>
        <name>Mn(2+)</name>
        <dbReference type="ChEBI" id="CHEBI:29035"/>
        <label>1</label>
    </ligand>
</feature>
<evidence type="ECO:0000256" key="4">
    <source>
        <dbReference type="ARBA" id="ARBA00022438"/>
    </source>
</evidence>
<comment type="cofactor">
    <cofactor evidence="8">
        <name>Mn(2+)</name>
        <dbReference type="ChEBI" id="CHEBI:29035"/>
    </cofactor>
    <text evidence="8">Binds 2 manganese ions per subunit.</text>
</comment>
<dbReference type="NCBIfam" id="NF002083">
    <property type="entry name" value="PRK00913.3-5"/>
    <property type="match status" value="1"/>
</dbReference>
<keyword evidence="8" id="KW-0479">Metal-binding</keyword>
<evidence type="ECO:0000313" key="10">
    <source>
        <dbReference type="EMBL" id="MDQ0340963.1"/>
    </source>
</evidence>
<feature type="binding site" evidence="8">
    <location>
        <position position="266"/>
    </location>
    <ligand>
        <name>Mn(2+)</name>
        <dbReference type="ChEBI" id="CHEBI:29035"/>
        <label>2</label>
    </ligand>
</feature>
<evidence type="ECO:0000256" key="7">
    <source>
        <dbReference type="ARBA" id="ARBA00049972"/>
    </source>
</evidence>
<dbReference type="InterPro" id="IPR023042">
    <property type="entry name" value="Peptidase_M17_leu_NH2_pept"/>
</dbReference>
<comment type="catalytic activity">
    <reaction evidence="2 8">
        <text>Release of an N-terminal amino acid, preferentially leucine, but not glutamic or aspartic acids.</text>
        <dbReference type="EC" id="3.4.11.10"/>
    </reaction>
</comment>
<dbReference type="EC" id="3.4.11.10" evidence="8"/>
<feature type="active site" evidence="8">
    <location>
        <position position="352"/>
    </location>
</feature>
<dbReference type="Pfam" id="PF02789">
    <property type="entry name" value="Peptidase_M17_N"/>
    <property type="match status" value="1"/>
</dbReference>
<dbReference type="NCBIfam" id="NF002073">
    <property type="entry name" value="PRK00913.1-2"/>
    <property type="match status" value="1"/>
</dbReference>
<dbReference type="CDD" id="cd00433">
    <property type="entry name" value="Peptidase_M17"/>
    <property type="match status" value="1"/>
</dbReference>
<feature type="binding site" evidence="8">
    <location>
        <position position="350"/>
    </location>
    <ligand>
        <name>Mn(2+)</name>
        <dbReference type="ChEBI" id="CHEBI:29035"/>
        <label>1</label>
    </ligand>
</feature>
<proteinExistence type="inferred from homology"/>
<dbReference type="InterPro" id="IPR000819">
    <property type="entry name" value="Peptidase_M17_C"/>
</dbReference>
<comment type="function">
    <text evidence="7 8">Presumably involved in the processing and regular turnover of intracellular proteins. Catalyzes the removal of unsubstituted N-terminal amino acids from various peptides.</text>
</comment>
<reference evidence="10 11" key="1">
    <citation type="submission" date="2023-07" db="EMBL/GenBank/DDBJ databases">
        <title>Genomic Encyclopedia of Type Strains, Phase IV (KMG-IV): sequencing the most valuable type-strain genomes for metagenomic binning, comparative biology and taxonomic classification.</title>
        <authorList>
            <person name="Goeker M."/>
        </authorList>
    </citation>
    <scope>NUCLEOTIDE SEQUENCE [LARGE SCALE GENOMIC DNA]</scope>
    <source>
        <strain evidence="10 11">DSM 17740</strain>
    </source>
</reference>
<feature type="domain" description="Cytosol aminopeptidase" evidence="9">
    <location>
        <begin position="346"/>
        <end position="353"/>
    </location>
</feature>
<evidence type="ECO:0000256" key="1">
    <source>
        <dbReference type="ARBA" id="ARBA00000135"/>
    </source>
</evidence>
<evidence type="ECO:0000256" key="2">
    <source>
        <dbReference type="ARBA" id="ARBA00000967"/>
    </source>
</evidence>
<accession>A0ABU0CXU5</accession>